<dbReference type="GO" id="GO:0019290">
    <property type="term" value="P:siderophore biosynthetic process"/>
    <property type="evidence" value="ECO:0007669"/>
    <property type="project" value="TreeGrafter"/>
</dbReference>
<protein>
    <submittedName>
        <fullName evidence="2">MbtH family NRPS accessory protein</fullName>
    </submittedName>
</protein>
<dbReference type="AlphaFoldDB" id="A0A4P8YKI0"/>
<dbReference type="RefSeq" id="WP_138096351.1">
    <property type="nucleotide sequence ID" value="NZ_CP040428.1"/>
</dbReference>
<dbReference type="Pfam" id="PF03621">
    <property type="entry name" value="MbtH"/>
    <property type="match status" value="1"/>
</dbReference>
<accession>A0A4P8YKI0</accession>
<proteinExistence type="predicted"/>
<gene>
    <name evidence="2" type="ORF">FEM41_12860</name>
</gene>
<reference evidence="2 3" key="1">
    <citation type="submission" date="2019-05" db="EMBL/GenBank/DDBJ databases">
        <title>Complete genome sequence of Izhakiella calystegiae KSNA2, an endophyte isolated from beach morning glory (Calystegia soldanella).</title>
        <authorList>
            <person name="Jiang L."/>
            <person name="Jeong J.C."/>
            <person name="Kim C.Y."/>
            <person name="Kim D.H."/>
            <person name="Kim S.W."/>
            <person name="Lee j."/>
        </authorList>
    </citation>
    <scope>NUCLEOTIDE SEQUENCE [LARGE SCALE GENOMIC DNA]</scope>
    <source>
        <strain evidence="2 3">KSNA2</strain>
    </source>
</reference>
<name>A0A4P8YKI0_9ENTR</name>
<dbReference type="SUPFAM" id="SSF160582">
    <property type="entry name" value="MbtH-like"/>
    <property type="match status" value="1"/>
</dbReference>
<dbReference type="InterPro" id="IPR005153">
    <property type="entry name" value="MbtH-like_dom"/>
</dbReference>
<dbReference type="OrthoDB" id="7584480at2"/>
<dbReference type="InterPro" id="IPR038020">
    <property type="entry name" value="MbtH-like_sf"/>
</dbReference>
<dbReference type="KEGG" id="izh:FEM41_12860"/>
<dbReference type="PANTHER" id="PTHR38444:SF1">
    <property type="entry name" value="ENTEROBACTIN BIOSYNTHESIS PROTEIN YBDZ"/>
    <property type="match status" value="1"/>
</dbReference>
<dbReference type="SMART" id="SM00923">
    <property type="entry name" value="MbtH"/>
    <property type="match status" value="1"/>
</dbReference>
<evidence type="ECO:0000259" key="1">
    <source>
        <dbReference type="SMART" id="SM00923"/>
    </source>
</evidence>
<sequence length="71" mass="8397">MEHSNPFDDRSGQFLILANDLMQYSLWPSHCALPMGWHAVTGPQSQQQCYQWLDSHWQDLQPTHFVSRRLQ</sequence>
<dbReference type="PANTHER" id="PTHR38444">
    <property type="entry name" value="ENTEROBACTIN BIOSYNTHESIS PROTEIN YBDZ"/>
    <property type="match status" value="1"/>
</dbReference>
<evidence type="ECO:0000313" key="2">
    <source>
        <dbReference type="EMBL" id="QCT20476.1"/>
    </source>
</evidence>
<keyword evidence="3" id="KW-1185">Reference proteome</keyword>
<feature type="domain" description="MbtH-like" evidence="1">
    <location>
        <begin position="5"/>
        <end position="55"/>
    </location>
</feature>
<dbReference type="Proteomes" id="UP000302163">
    <property type="component" value="Chromosome"/>
</dbReference>
<dbReference type="EMBL" id="CP040428">
    <property type="protein sequence ID" value="QCT20476.1"/>
    <property type="molecule type" value="Genomic_DNA"/>
</dbReference>
<dbReference type="InterPro" id="IPR037407">
    <property type="entry name" value="MLP_fam"/>
</dbReference>
<organism evidence="2 3">
    <name type="scientific">Jejubacter calystegiae</name>
    <dbReference type="NCBI Taxonomy" id="2579935"/>
    <lineage>
        <taxon>Bacteria</taxon>
        <taxon>Pseudomonadati</taxon>
        <taxon>Pseudomonadota</taxon>
        <taxon>Gammaproteobacteria</taxon>
        <taxon>Enterobacterales</taxon>
        <taxon>Enterobacteriaceae</taxon>
        <taxon>Jejubacter</taxon>
    </lineage>
</organism>
<evidence type="ECO:0000313" key="3">
    <source>
        <dbReference type="Proteomes" id="UP000302163"/>
    </source>
</evidence>
<dbReference type="Gene3D" id="3.90.820.10">
    <property type="entry name" value="Structural Genomics, Unknown Function 30-nov-00 1gh9 Mol_id"/>
    <property type="match status" value="1"/>
</dbReference>
<dbReference type="GO" id="GO:0005829">
    <property type="term" value="C:cytosol"/>
    <property type="evidence" value="ECO:0007669"/>
    <property type="project" value="TreeGrafter"/>
</dbReference>